<feature type="signal peptide" evidence="2">
    <location>
        <begin position="1"/>
        <end position="33"/>
    </location>
</feature>
<evidence type="ECO:0000256" key="1">
    <source>
        <dbReference type="ARBA" id="ARBA00004442"/>
    </source>
</evidence>
<dbReference type="Gene3D" id="2.60.40.10">
    <property type="entry name" value="Immunoglobulins"/>
    <property type="match status" value="1"/>
</dbReference>
<dbReference type="Proteomes" id="UP001596270">
    <property type="component" value="Unassembled WGS sequence"/>
</dbReference>
<dbReference type="EMBL" id="JBHSRS010000074">
    <property type="protein sequence ID" value="MFC6282260.1"/>
    <property type="molecule type" value="Genomic_DNA"/>
</dbReference>
<sequence length="1126" mass="122175">MKRIKTSCFPDGVILRRTPIALAVMLAQGLALAQPALNTTSADVPEAKSLFETGGQQGIGPRPFTSFLERLSSPVSKISLKVEGENLSADGVSATEVQLRLFDKDAQRVNADVEVTIEVDGGARVLMPGRMTSESGADRGDIDRITPGVQYVVKNGALQFKLIAPFKPDPVTLKVSVRGVTEKVVVRYVPDLREFIAVGLIEGRLRSDKFDPRQITPVRENDGFDNELKGFTKDFNGGKTNLGARAAVYLKGKVKGEYLLTLAYDSDKDTRIKLFQDIDPNAFYPVYGDSSVRGVDAQSSGKLYVRIDNKLNYLLLGDYTTLDNNPARTLSQYSRSLPGVRGHYEEGNVTANGFVAQQSLRQVTDEFPARGVSGPYAVSNPNGVTGTEKIEILTRDRYRPTNIIKVTPVSRNLDYEFEPFSGQILFRAPVPSFDDQLNPVSIRITYEVNQGGDKYFVYGGDVRLKISEGLTVGVAGAKDENPAAPYEVVGANLSLKLSKNTELIAEVARTTSVVNTNGSGFNTNVSSNFAGKSGQFEGNAARVEIRHADDALRYRAYGLRSSADFNNASSGVTGGKTEMGASGAYRVNEKLNVTGEFLSSKDSISGSLNEQGSIGLDLKISDRLTVGGGVRRVQQNSISLTQTTAVNCTNNAAGTSTAPGAIAGYNTGYGISQVGNQSIDPATGLPVLCNVGINAAPGAPASLERNSVFARAAYKVTDALTVDGELQSVTGTDPGNLYRLGARWAVTDRLNVSAESQRAFSGNGSSLYRLGADWRVADKTRLYSRYERSTQYSGAYGLGVGPVSGAFSVGVDTQYMEDGSLYSEYRLRDSASGKEVQRALGLRNGWRVAEGIRMTTNLERLASTSGNATSAAVGLEYTASPIWKGSGRAEWREDINNTNWLLTVGAARKLDSDWTLLAREYASIIKPRTALGTDKLQSRFQVGFAYRPVDSNKFDALGLYERKDERDSTPGAQIDSTTDVISFRGNYHPSRVWWISGRYAYKNVNELLLGTVNDSYRAQLLGGRVTYDVTNRWSVGAIFSRLQGTGGDVQYAYGLEVGYVVMDNLYATLGYNWRGFSSSGTASGLTGNDYTNRGWVLGLRYKFDEDLFRKNDPASNKTIDPNVMKP</sequence>
<evidence type="ECO:0008006" key="5">
    <source>
        <dbReference type="Google" id="ProtNLM"/>
    </source>
</evidence>
<proteinExistence type="predicted"/>
<comment type="subcellular location">
    <subcellularLocation>
        <location evidence="1">Cell outer membrane</location>
    </subcellularLocation>
</comment>
<dbReference type="SUPFAM" id="SSF56925">
    <property type="entry name" value="OMPA-like"/>
    <property type="match status" value="1"/>
</dbReference>
<dbReference type="InterPro" id="IPR013783">
    <property type="entry name" value="Ig-like_fold"/>
</dbReference>
<evidence type="ECO:0000313" key="4">
    <source>
        <dbReference type="Proteomes" id="UP001596270"/>
    </source>
</evidence>
<dbReference type="InterPro" id="IPR011250">
    <property type="entry name" value="OMP/PagP_B-barrel"/>
</dbReference>
<keyword evidence="2" id="KW-0732">Signal</keyword>
<organism evidence="3 4">
    <name type="scientific">Polaromonas aquatica</name>
    <dbReference type="NCBI Taxonomy" id="332657"/>
    <lineage>
        <taxon>Bacteria</taxon>
        <taxon>Pseudomonadati</taxon>
        <taxon>Pseudomonadota</taxon>
        <taxon>Betaproteobacteria</taxon>
        <taxon>Burkholderiales</taxon>
        <taxon>Comamonadaceae</taxon>
        <taxon>Polaromonas</taxon>
    </lineage>
</organism>
<feature type="chain" id="PRO_5045142617" description="Outer membrane protein beta-barrel domain-containing protein" evidence="2">
    <location>
        <begin position="34"/>
        <end position="1126"/>
    </location>
</feature>
<gene>
    <name evidence="3" type="ORF">ACFQND_13610</name>
</gene>
<accession>A0ABW1TZC3</accession>
<reference evidence="4" key="1">
    <citation type="journal article" date="2019" name="Int. J. Syst. Evol. Microbiol.">
        <title>The Global Catalogue of Microorganisms (GCM) 10K type strain sequencing project: providing services to taxonomists for standard genome sequencing and annotation.</title>
        <authorList>
            <consortium name="The Broad Institute Genomics Platform"/>
            <consortium name="The Broad Institute Genome Sequencing Center for Infectious Disease"/>
            <person name="Wu L."/>
            <person name="Ma J."/>
        </authorList>
    </citation>
    <scope>NUCLEOTIDE SEQUENCE [LARGE SCALE GENOMIC DNA]</scope>
    <source>
        <strain evidence="4">CCUG 39402</strain>
    </source>
</reference>
<name>A0ABW1TZC3_9BURK</name>
<dbReference type="RefSeq" id="WP_371438299.1">
    <property type="nucleotide sequence ID" value="NZ_JBHSRS010000074.1"/>
</dbReference>
<evidence type="ECO:0000256" key="2">
    <source>
        <dbReference type="SAM" id="SignalP"/>
    </source>
</evidence>
<comment type="caution">
    <text evidence="3">The sequence shown here is derived from an EMBL/GenBank/DDBJ whole genome shotgun (WGS) entry which is preliminary data.</text>
</comment>
<protein>
    <recommendedName>
        <fullName evidence="5">Outer membrane protein beta-barrel domain-containing protein</fullName>
    </recommendedName>
</protein>
<keyword evidence="4" id="KW-1185">Reference proteome</keyword>
<evidence type="ECO:0000313" key="3">
    <source>
        <dbReference type="EMBL" id="MFC6282260.1"/>
    </source>
</evidence>